<dbReference type="Proteomes" id="UP000245946">
    <property type="component" value="Unassembled WGS sequence"/>
</dbReference>
<evidence type="ECO:0000313" key="3">
    <source>
        <dbReference type="Proteomes" id="UP000245946"/>
    </source>
</evidence>
<gene>
    <name evidence="2" type="ORF">FA09DRAFT_326543</name>
</gene>
<keyword evidence="3" id="KW-1185">Reference proteome</keyword>
<dbReference type="GO" id="GO:0090173">
    <property type="term" value="P:regulation of synaptonemal complex assembly"/>
    <property type="evidence" value="ECO:0007669"/>
    <property type="project" value="InterPro"/>
</dbReference>
<evidence type="ECO:0008006" key="4">
    <source>
        <dbReference type="Google" id="ProtNLM"/>
    </source>
</evidence>
<organism evidence="2 3">
    <name type="scientific">Tilletiopsis washingtonensis</name>
    <dbReference type="NCBI Taxonomy" id="58919"/>
    <lineage>
        <taxon>Eukaryota</taxon>
        <taxon>Fungi</taxon>
        <taxon>Dikarya</taxon>
        <taxon>Basidiomycota</taxon>
        <taxon>Ustilaginomycotina</taxon>
        <taxon>Exobasidiomycetes</taxon>
        <taxon>Entylomatales</taxon>
        <taxon>Entylomatales incertae sedis</taxon>
        <taxon>Tilletiopsis</taxon>
    </lineage>
</organism>
<dbReference type="PANTHER" id="PTHR40375">
    <property type="entry name" value="SPORULATION-SPECIFIC PROTEIN 22"/>
    <property type="match status" value="1"/>
</dbReference>
<accession>A0A316Z3X3</accession>
<name>A0A316Z3X3_9BASI</name>
<proteinExistence type="predicted"/>
<dbReference type="InterPro" id="IPR013940">
    <property type="entry name" value="Spo22/ZIP4/TEX11"/>
</dbReference>
<evidence type="ECO:0000313" key="2">
    <source>
        <dbReference type="EMBL" id="PWN95612.1"/>
    </source>
</evidence>
<sequence>MDACASFFLAGQSASENNNSASSWAFDKALGDGTVPEGAGVKLRNSRESSSDQSIAHAIEWLRRAVMVLERCSGSVAKELGARTLRKLARAYLAAGELDRAQTTLDELVKLQKQLGIRAVDPAVHFLRLEILRTRENVSDAELVSAARAAFESMVWIESEVDRRERSMDQHDPGAQKLTALSSVLAQLCKHCLSAALVSGREFAGRIALAFMILMKEVADITPAREMLDALASAHCELTDESAFAIAMMAWRHGDKLSKRVPPRLLDAGCFYALATHNVLLGIPINVARSIRCRDDAANWFLYFVIAIRQTDEAEALRALEGLVGAPNFHNRMLPVIVQEAQGAGFHTLLARALAQTAERADSDEDFARDVDRATLSRSMLKLYLPAEGESLDKDATDDRMRKEAEWAAKAVYNATLASVQSLDNTHRLALFDACLQLLDTYAKFERDPEATPLGTVRIMAAVTALVGAAHLAREETASGEAAWQDILRRCAMSDKYLALARDTGEAIPSLSEIQLAILVFRFEACVALHSWTAVEQLIQSTAVQPPTEVLEAWMEILWGEASAPVALVSQTLQKIVEFMWQEDGGPDVKRLSRWLRALLQLSLDENEPVAVVRSHFERALLVASMAKDSESDKQQMPNEELQWLLAKAWAQGVALQHTGDAAEGRFFFFAAITFCERMAGEASRAMCSQLLTEYK</sequence>
<dbReference type="EMBL" id="KZ819303">
    <property type="protein sequence ID" value="PWN95612.1"/>
    <property type="molecule type" value="Genomic_DNA"/>
</dbReference>
<dbReference type="GeneID" id="37268765"/>
<reference evidence="2 3" key="1">
    <citation type="journal article" date="2018" name="Mol. Biol. Evol.">
        <title>Broad Genomic Sampling Reveals a Smut Pathogenic Ancestry of the Fungal Clade Ustilaginomycotina.</title>
        <authorList>
            <person name="Kijpornyongpan T."/>
            <person name="Mondo S.J."/>
            <person name="Barry K."/>
            <person name="Sandor L."/>
            <person name="Lee J."/>
            <person name="Lipzen A."/>
            <person name="Pangilinan J."/>
            <person name="LaButti K."/>
            <person name="Hainaut M."/>
            <person name="Henrissat B."/>
            <person name="Grigoriev I.V."/>
            <person name="Spatafora J.W."/>
            <person name="Aime M.C."/>
        </authorList>
    </citation>
    <scope>NUCLEOTIDE SEQUENCE [LARGE SCALE GENOMIC DNA]</scope>
    <source>
        <strain evidence="2 3">MCA 4186</strain>
    </source>
</reference>
<dbReference type="PANTHER" id="PTHR40375:SF2">
    <property type="entry name" value="SPORULATION-SPECIFIC PROTEIN 22"/>
    <property type="match status" value="1"/>
</dbReference>
<dbReference type="InterPro" id="IPR039057">
    <property type="entry name" value="Spo22/ZIP4"/>
</dbReference>
<dbReference type="STRING" id="58919.A0A316Z3X3"/>
<protein>
    <recommendedName>
        <fullName evidence="4">Protein ZIP4 homolog</fullName>
    </recommendedName>
</protein>
<dbReference type="RefSeq" id="XP_025595891.1">
    <property type="nucleotide sequence ID" value="XM_025741221.1"/>
</dbReference>
<keyword evidence="1" id="KW-0469">Meiosis</keyword>
<dbReference type="Pfam" id="PF08631">
    <property type="entry name" value="SPO22"/>
    <property type="match status" value="1"/>
</dbReference>
<dbReference type="OrthoDB" id="65716at2759"/>
<dbReference type="GO" id="GO:0051321">
    <property type="term" value="P:meiotic cell cycle"/>
    <property type="evidence" value="ECO:0007669"/>
    <property type="project" value="UniProtKB-KW"/>
</dbReference>
<evidence type="ECO:0000256" key="1">
    <source>
        <dbReference type="ARBA" id="ARBA00023254"/>
    </source>
</evidence>
<dbReference type="AlphaFoldDB" id="A0A316Z3X3"/>